<evidence type="ECO:0000313" key="2">
    <source>
        <dbReference type="Proteomes" id="UP001152178"/>
    </source>
</evidence>
<evidence type="ECO:0000313" key="1">
    <source>
        <dbReference type="EMBL" id="MCZ8547645.1"/>
    </source>
</evidence>
<evidence type="ECO:0008006" key="3">
    <source>
        <dbReference type="Google" id="ProtNLM"/>
    </source>
</evidence>
<sequence length="759" mass="79621">MAASNDDLLISISTDLTAVKRQLKQLTTDIGTTTSGIQKQFDGMGKAIDQSMTPVQKRINDMMGIASTGAKPLKEWKGALADAASGLEKTGHAAGATSTSMQAMLHSIRSVGEQLALGVSPAQALTGQLSHLSYVASQPGGIGAALKGVGDMATGLVTKFPEVAAAVGAVGLAFAAYELMSVNGVKTLDEILKTHEANILRLGDAYDEVAGKRKKYASDTALTVNQLNKQGAQDAADLLSKQALDILGKVDANLVSFDSGGRFAAFAEPIKKLMEELRNGTPDIKAFRNSINEIANANPGLDARRQEILGFSQAAADTAAQMPDLARSVSDVTDTVNAFALQLASVDSKPLQKDLQDLFDKASEGKQPIDDILNSLAALEQANPNFSGIIAGFAGILKAAADTAAALDALGSKYFANQGTPTNGRQKLPVGILPDTVDVVPTHANKEDLGAGYDKAAAKEARKHKFHAPAKTADDQFANDIKSIQDRTAALNEEFNALGLTYEAQTKRKTALELEQTALKQVREEARKKGDVDWQNAQLTPAQIKEIDDVSAAYARQADALKKAQEMQALQRDVLKGAFDDLRSALESGQLSWKTFADIATHALDKIIDKIENDLIDSIMQANNAGGGGSIFGSLLGLLTGSGGSSSFGTPGGFAQMLGIPGYANGTSNHPGGLAIVGERGPELLNLPRGSQVMPRVPSINAAGGSSQTNNITFAPVIDARGAQKGAGDEIQAALKAFQKDFTMNTVKAIRAAKVRGMI</sequence>
<accession>A0ABT4R1J6</accession>
<dbReference type="Proteomes" id="UP001152178">
    <property type="component" value="Unassembled WGS sequence"/>
</dbReference>
<organism evidence="1 2">
    <name type="scientific">Mesorhizobium qingshengii</name>
    <dbReference type="NCBI Taxonomy" id="1165689"/>
    <lineage>
        <taxon>Bacteria</taxon>
        <taxon>Pseudomonadati</taxon>
        <taxon>Pseudomonadota</taxon>
        <taxon>Alphaproteobacteria</taxon>
        <taxon>Hyphomicrobiales</taxon>
        <taxon>Phyllobacteriaceae</taxon>
        <taxon>Mesorhizobium</taxon>
    </lineage>
</organism>
<gene>
    <name evidence="1" type="ORF">OOJ09_25955</name>
</gene>
<name>A0ABT4R1J6_9HYPH</name>
<protein>
    <recommendedName>
        <fullName evidence="3">Prophage tail length tape measure protein</fullName>
    </recommendedName>
</protein>
<reference evidence="1" key="1">
    <citation type="submission" date="2022-11" db="EMBL/GenBank/DDBJ databases">
        <authorList>
            <person name="Coimbra C."/>
        </authorList>
    </citation>
    <scope>NUCLEOTIDE SEQUENCE</scope>
    <source>
        <strain evidence="1">Jales19</strain>
    </source>
</reference>
<comment type="caution">
    <text evidence="1">The sequence shown here is derived from an EMBL/GenBank/DDBJ whole genome shotgun (WGS) entry which is preliminary data.</text>
</comment>
<proteinExistence type="predicted"/>
<dbReference type="RefSeq" id="WP_269907917.1">
    <property type="nucleotide sequence ID" value="NZ_JAPFQA010000016.1"/>
</dbReference>
<keyword evidence="2" id="KW-1185">Reference proteome</keyword>
<dbReference type="EMBL" id="JAPFQA010000016">
    <property type="protein sequence ID" value="MCZ8547645.1"/>
    <property type="molecule type" value="Genomic_DNA"/>
</dbReference>